<evidence type="ECO:0000256" key="6">
    <source>
        <dbReference type="ARBA" id="ARBA00022842"/>
    </source>
</evidence>
<keyword evidence="4 9" id="KW-0479">Metal-binding</keyword>
<evidence type="ECO:0000313" key="11">
    <source>
        <dbReference type="EMBL" id="SNS82456.1"/>
    </source>
</evidence>
<dbReference type="InterPro" id="IPR033942">
    <property type="entry name" value="IMPase"/>
</dbReference>
<dbReference type="GO" id="GO:0006020">
    <property type="term" value="P:inositol metabolic process"/>
    <property type="evidence" value="ECO:0007669"/>
    <property type="project" value="TreeGrafter"/>
</dbReference>
<feature type="binding site" evidence="9">
    <location>
        <position position="96"/>
    </location>
    <ligand>
        <name>Mg(2+)</name>
        <dbReference type="ChEBI" id="CHEBI:18420"/>
        <label>1</label>
        <note>catalytic</note>
    </ligand>
</feature>
<evidence type="ECO:0000256" key="3">
    <source>
        <dbReference type="ARBA" id="ARBA00004970"/>
    </source>
</evidence>
<comment type="catalytic activity">
    <reaction evidence="7">
        <text>L-histidinol phosphate + H2O = L-histidinol + phosphate</text>
        <dbReference type="Rhea" id="RHEA:14465"/>
        <dbReference type="ChEBI" id="CHEBI:15377"/>
        <dbReference type="ChEBI" id="CHEBI:43474"/>
        <dbReference type="ChEBI" id="CHEBI:57699"/>
        <dbReference type="ChEBI" id="CHEBI:57980"/>
        <dbReference type="EC" id="3.1.3.15"/>
    </reaction>
</comment>
<evidence type="ECO:0000256" key="8">
    <source>
        <dbReference type="ARBA" id="ARBA00053547"/>
    </source>
</evidence>
<comment type="function">
    <text evidence="8">Catalyzes the dephosphorylation of histidinol-phosphate to histidinol, the direct precursor of histidine.</text>
</comment>
<accession>A0A239HM37</accession>
<evidence type="ECO:0000256" key="2">
    <source>
        <dbReference type="ARBA" id="ARBA00001946"/>
    </source>
</evidence>
<dbReference type="RefSeq" id="WP_245821262.1">
    <property type="nucleotide sequence ID" value="NZ_FZOO01000008.1"/>
</dbReference>
<feature type="binding site" evidence="9">
    <location>
        <position position="95"/>
    </location>
    <ligand>
        <name>Mg(2+)</name>
        <dbReference type="ChEBI" id="CHEBI:18420"/>
        <label>1</label>
        <note>catalytic</note>
    </ligand>
</feature>
<sequence>MTSPMPSTPEPAVLLDLAVATAREAAGLVARGRASAAEGADVKSSPTDVVTAVDRACEELVARRLLDARPDDGLLGEEGGERTGTSGVRWVVDPIDGTTNFVYGLPAYAVSIAAEVDGRSVAGVVLNAATGELWSATAGGGAHLTAPGAEPVRLTGSRPASLGQSLVATGFGYRAEDRRAQAAVVAELLPEVRDIRRHGSSALDLCTVAAGRVDAYYEMHLHRWDHAAGALVAAEAGVVVTGLPGRPFAEPLGIAVAPSVADDFVALLDRLHAT</sequence>
<organism evidence="11 12">
    <name type="scientific">Geodermatophilus pulveris</name>
    <dbReference type="NCBI Taxonomy" id="1564159"/>
    <lineage>
        <taxon>Bacteria</taxon>
        <taxon>Bacillati</taxon>
        <taxon>Actinomycetota</taxon>
        <taxon>Actinomycetes</taxon>
        <taxon>Geodermatophilales</taxon>
        <taxon>Geodermatophilaceae</taxon>
        <taxon>Geodermatophilus</taxon>
    </lineage>
</organism>
<keyword evidence="12" id="KW-1185">Reference proteome</keyword>
<evidence type="ECO:0000256" key="1">
    <source>
        <dbReference type="ARBA" id="ARBA00001033"/>
    </source>
</evidence>
<dbReference type="Gene3D" id="3.30.540.10">
    <property type="entry name" value="Fructose-1,6-Bisphosphatase, subunit A, domain 1"/>
    <property type="match status" value="1"/>
</dbReference>
<evidence type="ECO:0000256" key="7">
    <source>
        <dbReference type="ARBA" id="ARBA00049158"/>
    </source>
</evidence>
<dbReference type="EMBL" id="FZOO01000008">
    <property type="protein sequence ID" value="SNS82456.1"/>
    <property type="molecule type" value="Genomic_DNA"/>
</dbReference>
<dbReference type="AlphaFoldDB" id="A0A239HM37"/>
<dbReference type="PANTHER" id="PTHR20854:SF4">
    <property type="entry name" value="INOSITOL-1-MONOPHOSPHATASE-RELATED"/>
    <property type="match status" value="1"/>
</dbReference>
<dbReference type="Gene3D" id="3.40.190.80">
    <property type="match status" value="1"/>
</dbReference>
<gene>
    <name evidence="11" type="ORF">SAMN06893096_108184</name>
</gene>
<dbReference type="PRINTS" id="PR00377">
    <property type="entry name" value="IMPHPHTASES"/>
</dbReference>
<comment type="catalytic activity">
    <reaction evidence="1 10">
        <text>a myo-inositol phosphate + H2O = myo-inositol + phosphate</text>
        <dbReference type="Rhea" id="RHEA:24056"/>
        <dbReference type="ChEBI" id="CHEBI:15377"/>
        <dbReference type="ChEBI" id="CHEBI:17268"/>
        <dbReference type="ChEBI" id="CHEBI:43474"/>
        <dbReference type="ChEBI" id="CHEBI:84139"/>
        <dbReference type="EC" id="3.1.3.25"/>
    </reaction>
</comment>
<comment type="pathway">
    <text evidence="3">Amino-acid biosynthesis; L-histidine biosynthesis; L-histidine from 5-phospho-alpha-D-ribose 1-diphosphate: step 8/9.</text>
</comment>
<keyword evidence="5 10" id="KW-0378">Hydrolase</keyword>
<dbReference type="CDD" id="cd01639">
    <property type="entry name" value="IMPase"/>
    <property type="match status" value="1"/>
</dbReference>
<dbReference type="Proteomes" id="UP000198373">
    <property type="component" value="Unassembled WGS sequence"/>
</dbReference>
<dbReference type="InterPro" id="IPR000760">
    <property type="entry name" value="Inositol_monophosphatase-like"/>
</dbReference>
<evidence type="ECO:0000256" key="10">
    <source>
        <dbReference type="RuleBase" id="RU364068"/>
    </source>
</evidence>
<protein>
    <recommendedName>
        <fullName evidence="10">Inositol-1-monophosphatase</fullName>
        <ecNumber evidence="10">3.1.3.25</ecNumber>
    </recommendedName>
</protein>
<evidence type="ECO:0000256" key="5">
    <source>
        <dbReference type="ARBA" id="ARBA00022801"/>
    </source>
</evidence>
<reference evidence="12" key="1">
    <citation type="submission" date="2017-06" db="EMBL/GenBank/DDBJ databases">
        <authorList>
            <person name="Varghese N."/>
            <person name="Submissions S."/>
        </authorList>
    </citation>
    <scope>NUCLEOTIDE SEQUENCE [LARGE SCALE GENOMIC DNA]</scope>
    <source>
        <strain evidence="12">DSM 46839</strain>
    </source>
</reference>
<dbReference type="PROSITE" id="PS00629">
    <property type="entry name" value="IMP_1"/>
    <property type="match status" value="1"/>
</dbReference>
<dbReference type="InterPro" id="IPR020583">
    <property type="entry name" value="Inositol_monoP_metal-BS"/>
</dbReference>
<dbReference type="GO" id="GO:0007165">
    <property type="term" value="P:signal transduction"/>
    <property type="evidence" value="ECO:0007669"/>
    <property type="project" value="TreeGrafter"/>
</dbReference>
<evidence type="ECO:0000313" key="12">
    <source>
        <dbReference type="Proteomes" id="UP000198373"/>
    </source>
</evidence>
<feature type="binding site" evidence="9">
    <location>
        <position position="93"/>
    </location>
    <ligand>
        <name>Mg(2+)</name>
        <dbReference type="ChEBI" id="CHEBI:18420"/>
        <label>2</label>
    </ligand>
</feature>
<dbReference type="EC" id="3.1.3.25" evidence="10"/>
<proteinExistence type="inferred from homology"/>
<dbReference type="PANTHER" id="PTHR20854">
    <property type="entry name" value="INOSITOL MONOPHOSPHATASE"/>
    <property type="match status" value="1"/>
</dbReference>
<dbReference type="GO" id="GO:0008934">
    <property type="term" value="F:inositol monophosphate 1-phosphatase activity"/>
    <property type="evidence" value="ECO:0007669"/>
    <property type="project" value="InterPro"/>
</dbReference>
<dbReference type="SUPFAM" id="SSF56655">
    <property type="entry name" value="Carbohydrate phosphatase"/>
    <property type="match status" value="1"/>
</dbReference>
<keyword evidence="6 9" id="KW-0460">Magnesium</keyword>
<feature type="binding site" evidence="9">
    <location>
        <position position="77"/>
    </location>
    <ligand>
        <name>Mg(2+)</name>
        <dbReference type="ChEBI" id="CHEBI:18420"/>
        <label>1</label>
        <note>catalytic</note>
    </ligand>
</feature>
<comment type="similarity">
    <text evidence="10">Belongs to the inositol monophosphatase superfamily.</text>
</comment>
<dbReference type="Pfam" id="PF00459">
    <property type="entry name" value="Inositol_P"/>
    <property type="match status" value="1"/>
</dbReference>
<dbReference type="FunFam" id="3.30.540.10:FF:000003">
    <property type="entry name" value="Inositol-1-monophosphatase"/>
    <property type="match status" value="1"/>
</dbReference>
<comment type="cofactor">
    <cofactor evidence="2 9 10">
        <name>Mg(2+)</name>
        <dbReference type="ChEBI" id="CHEBI:18420"/>
    </cofactor>
</comment>
<name>A0A239HM37_9ACTN</name>
<dbReference type="GO" id="GO:0046872">
    <property type="term" value="F:metal ion binding"/>
    <property type="evidence" value="ECO:0007669"/>
    <property type="project" value="UniProtKB-KW"/>
</dbReference>
<evidence type="ECO:0000256" key="4">
    <source>
        <dbReference type="ARBA" id="ARBA00022723"/>
    </source>
</evidence>
<evidence type="ECO:0000256" key="9">
    <source>
        <dbReference type="PIRSR" id="PIRSR600760-2"/>
    </source>
</evidence>
<dbReference type="GO" id="GO:0004401">
    <property type="term" value="F:histidinol-phosphatase activity"/>
    <property type="evidence" value="ECO:0007669"/>
    <property type="project" value="UniProtKB-EC"/>
</dbReference>
<feature type="binding site" evidence="9">
    <location>
        <position position="225"/>
    </location>
    <ligand>
        <name>Mg(2+)</name>
        <dbReference type="ChEBI" id="CHEBI:18420"/>
        <label>1</label>
        <note>catalytic</note>
    </ligand>
</feature>